<reference evidence="1" key="1">
    <citation type="submission" date="2014-11" db="EMBL/GenBank/DDBJ databases">
        <authorList>
            <person name="Amaro Gonzalez C."/>
        </authorList>
    </citation>
    <scope>NUCLEOTIDE SEQUENCE</scope>
</reference>
<reference evidence="1" key="2">
    <citation type="journal article" date="2015" name="Fish Shellfish Immunol.">
        <title>Early steps in the European eel (Anguilla anguilla)-Vibrio vulnificus interaction in the gills: Role of the RtxA13 toxin.</title>
        <authorList>
            <person name="Callol A."/>
            <person name="Pajuelo D."/>
            <person name="Ebbesson L."/>
            <person name="Teles M."/>
            <person name="MacKenzie S."/>
            <person name="Amaro C."/>
        </authorList>
    </citation>
    <scope>NUCLEOTIDE SEQUENCE</scope>
</reference>
<organism evidence="1">
    <name type="scientific">Anguilla anguilla</name>
    <name type="common">European freshwater eel</name>
    <name type="synonym">Muraena anguilla</name>
    <dbReference type="NCBI Taxonomy" id="7936"/>
    <lineage>
        <taxon>Eukaryota</taxon>
        <taxon>Metazoa</taxon>
        <taxon>Chordata</taxon>
        <taxon>Craniata</taxon>
        <taxon>Vertebrata</taxon>
        <taxon>Euteleostomi</taxon>
        <taxon>Actinopterygii</taxon>
        <taxon>Neopterygii</taxon>
        <taxon>Teleostei</taxon>
        <taxon>Anguilliformes</taxon>
        <taxon>Anguillidae</taxon>
        <taxon>Anguilla</taxon>
    </lineage>
</organism>
<evidence type="ECO:0000313" key="1">
    <source>
        <dbReference type="EMBL" id="JAH09523.1"/>
    </source>
</evidence>
<sequence length="46" mass="5438">MALLLHVPNLVKLGHYRSLYQNVFALYWLARVLPVSWMKEIAPTRQ</sequence>
<accession>A0A0E9Q070</accession>
<name>A0A0E9Q070_ANGAN</name>
<dbReference type="EMBL" id="GBXM01099054">
    <property type="protein sequence ID" value="JAH09523.1"/>
    <property type="molecule type" value="Transcribed_RNA"/>
</dbReference>
<proteinExistence type="predicted"/>
<dbReference type="AlphaFoldDB" id="A0A0E9Q070"/>
<protein>
    <submittedName>
        <fullName evidence="1">Uncharacterized protein</fullName>
    </submittedName>
</protein>